<dbReference type="OrthoDB" id="269405at2759"/>
<accession>A0A0W4ZIA5</accession>
<proteinExistence type="inferred from homology"/>
<evidence type="ECO:0000259" key="4">
    <source>
        <dbReference type="Pfam" id="PF04112"/>
    </source>
</evidence>
<evidence type="ECO:0000256" key="1">
    <source>
        <dbReference type="ARBA" id="ARBA00004496"/>
    </source>
</evidence>
<dbReference type="RefSeq" id="XP_018225814.1">
    <property type="nucleotide sequence ID" value="XM_018370527.1"/>
</dbReference>
<dbReference type="Pfam" id="PF25789">
    <property type="entry name" value="TPR_NAA35"/>
    <property type="match status" value="1"/>
</dbReference>
<dbReference type="AlphaFoldDB" id="A0A0W4ZIA5"/>
<dbReference type="InterPro" id="IPR057983">
    <property type="entry name" value="NAA35-like_N"/>
</dbReference>
<evidence type="ECO:0000256" key="3">
    <source>
        <dbReference type="ARBA" id="ARBA00022490"/>
    </source>
</evidence>
<dbReference type="GeneID" id="28936730"/>
<dbReference type="InterPro" id="IPR057982">
    <property type="entry name" value="TPR_NAA35"/>
</dbReference>
<dbReference type="PANTHER" id="PTHR21373:SF0">
    <property type="entry name" value="N-ALPHA-ACETYLTRANSFERASE 35, NATC AUXILIARY SUBUNIT"/>
    <property type="match status" value="1"/>
</dbReference>
<feature type="domain" description="NAA35-like TPR repeats" evidence="5">
    <location>
        <begin position="324"/>
        <end position="526"/>
    </location>
</feature>
<evidence type="ECO:0000256" key="2">
    <source>
        <dbReference type="ARBA" id="ARBA00006289"/>
    </source>
</evidence>
<evidence type="ECO:0000313" key="7">
    <source>
        <dbReference type="Proteomes" id="UP000054454"/>
    </source>
</evidence>
<gene>
    <name evidence="6" type="ORF">T552_01966</name>
</gene>
<dbReference type="GO" id="GO:0031417">
    <property type="term" value="C:NatC complex"/>
    <property type="evidence" value="ECO:0007669"/>
    <property type="project" value="InterPro"/>
</dbReference>
<evidence type="ECO:0000313" key="6">
    <source>
        <dbReference type="EMBL" id="KTW28105.1"/>
    </source>
</evidence>
<feature type="domain" description="NAA35-like N-terminal" evidence="4">
    <location>
        <begin position="36"/>
        <end position="196"/>
    </location>
</feature>
<dbReference type="InterPro" id="IPR007244">
    <property type="entry name" value="Naa35_N"/>
</dbReference>
<dbReference type="EMBL" id="LFVZ01000008">
    <property type="protein sequence ID" value="KTW28105.1"/>
    <property type="molecule type" value="Genomic_DNA"/>
</dbReference>
<dbReference type="Proteomes" id="UP000054454">
    <property type="component" value="Unassembled WGS sequence"/>
</dbReference>
<keyword evidence="7" id="KW-1185">Reference proteome</keyword>
<organism evidence="6 7">
    <name type="scientific">Pneumocystis carinii (strain B80)</name>
    <name type="common">Rat pneumocystis pneumonia agent</name>
    <name type="synonym">Pneumocystis carinii f. sp. carinii</name>
    <dbReference type="NCBI Taxonomy" id="1408658"/>
    <lineage>
        <taxon>Eukaryota</taxon>
        <taxon>Fungi</taxon>
        <taxon>Dikarya</taxon>
        <taxon>Ascomycota</taxon>
        <taxon>Taphrinomycotina</taxon>
        <taxon>Pneumocystomycetes</taxon>
        <taxon>Pneumocystaceae</taxon>
        <taxon>Pneumocystis</taxon>
    </lineage>
</organism>
<dbReference type="VEuPathDB" id="FungiDB:T552_01966"/>
<dbReference type="PANTHER" id="PTHR21373">
    <property type="entry name" value="GLUCOSE REPRESSIBLE PROTEIN MAK10"/>
    <property type="match status" value="1"/>
</dbReference>
<comment type="caution">
    <text evidence="6">The sequence shown here is derived from an EMBL/GenBank/DDBJ whole genome shotgun (WGS) entry which is preliminary data.</text>
</comment>
<dbReference type="Pfam" id="PF04112">
    <property type="entry name" value="Mak10"/>
    <property type="match status" value="1"/>
</dbReference>
<comment type="similarity">
    <text evidence="2">Belongs to the MAK10 family.</text>
</comment>
<sequence length="576" mass="67715">MEKEDIFTSVFQQNQLTSFKDVTKEFFEALKDLSLGELVHDSSFSLEDSISALEMMDPKMDNSLEIDNEVIWDVEAELEPYKVLGLIDKTFAAEISWQSGYFLSQTVFTNVYIQKLLLERQGVIHINDFYMKNKKKQTIYKDLVDVVIWPFMIASIKTCGIFCQTFSKGTLYEEEEVSFNTYGLSLLDNIDTVQILDLLEFSISWLDSHSSEFEEKDHKYIEVIRSRLETKISFLRALNSSSAVETIKDLEYLINKENLIFDFGKEMDIFFSISVQAKLSTTMPPRPIMILPMDIVFNDFKHLCEDFRGILLLSIANPSTLTPSNILNFFRYFRAKKPTSGIFVRTMLQTLFFSNNNMILNKYPIHQFIMDSISEIYSTKELFNVINESNETYDDSTYCIFNSINNFIKTATPVYINIFRTMCHNLSRQHQNFCKLILDLEFLQTEAENIDMQLYFHFFEDSIQKQDNIYPNIFTSWCYYEKLQIMILICFLGFELELHSSHELSLIYRYLDYLLKIYQAHLNEISSYNIRFSNKKYPTICFSEKSDTILATQQMKFDQDWTNGLQLLCNSFYKVI</sequence>
<comment type="subcellular location">
    <subcellularLocation>
        <location evidence="1">Cytoplasm</location>
    </subcellularLocation>
</comment>
<name>A0A0W4ZIA5_PNEC8</name>
<keyword evidence="3" id="KW-0963">Cytoplasm</keyword>
<reference evidence="7" key="1">
    <citation type="journal article" date="2016" name="Nat. Commun.">
        <title>Genome analysis of three Pneumocystis species reveals adaptation mechanisms to life exclusively in mammalian hosts.</title>
        <authorList>
            <person name="Ma L."/>
            <person name="Chen Z."/>
            <person name="Huang D.W."/>
            <person name="Kutty G."/>
            <person name="Ishihara M."/>
            <person name="Wang H."/>
            <person name="Abouelleil A."/>
            <person name="Bishop L."/>
            <person name="Davey E."/>
            <person name="Deng R."/>
            <person name="Deng X."/>
            <person name="Fan L."/>
            <person name="Fantoni G."/>
            <person name="Fitzgerald M."/>
            <person name="Gogineni E."/>
            <person name="Goldberg J.M."/>
            <person name="Handley G."/>
            <person name="Hu X."/>
            <person name="Huber C."/>
            <person name="Jiao X."/>
            <person name="Jones K."/>
            <person name="Levin J.Z."/>
            <person name="Liu Y."/>
            <person name="Macdonald P."/>
            <person name="Melnikov A."/>
            <person name="Raley C."/>
            <person name="Sassi M."/>
            <person name="Sherman B.T."/>
            <person name="Song X."/>
            <person name="Sykes S."/>
            <person name="Tran B."/>
            <person name="Walsh L."/>
            <person name="Xia Y."/>
            <person name="Yang J."/>
            <person name="Young S."/>
            <person name="Zeng Q."/>
            <person name="Zheng X."/>
            <person name="Stephens R."/>
            <person name="Nusbaum C."/>
            <person name="Birren B.W."/>
            <person name="Azadi P."/>
            <person name="Lempicki R.A."/>
            <person name="Cuomo C.A."/>
            <person name="Kovacs J.A."/>
        </authorList>
    </citation>
    <scope>NUCLEOTIDE SEQUENCE [LARGE SCALE GENOMIC DNA]</scope>
    <source>
        <strain evidence="7">B80</strain>
    </source>
</reference>
<protein>
    <submittedName>
        <fullName evidence="6">Uncharacterized protein</fullName>
    </submittedName>
</protein>
<evidence type="ECO:0000259" key="5">
    <source>
        <dbReference type="Pfam" id="PF25789"/>
    </source>
</evidence>